<dbReference type="AlphaFoldDB" id="A0A3S0BG31"/>
<dbReference type="Proteomes" id="UP000274907">
    <property type="component" value="Unassembled WGS sequence"/>
</dbReference>
<sequence>MFELIWAPIISGTFTGVAVALVLAAFRWRAKPRFELQKMGEEGYGKLINWSLRPILLGDSFCMDTQSRLLDPGGGSNLSGENSLSRLVVLPLDSRIVLLNGADLGHYVTFTYRPLWRASGGKNYSELGAQADEIGPFGSPKQNDKRFSKWREHSVLVSD</sequence>
<reference evidence="3 4" key="1">
    <citation type="submission" date="2018-12" db="EMBL/GenBank/DDBJ databases">
        <title>YIM 101343 draft genome.</title>
        <authorList>
            <person name="Chen X."/>
        </authorList>
    </citation>
    <scope>NUCLEOTIDE SEQUENCE [LARGE SCALE GENOMIC DNA]</scope>
    <source>
        <strain evidence="3 4">YIM 101343</strain>
    </source>
</reference>
<evidence type="ECO:0000256" key="1">
    <source>
        <dbReference type="SAM" id="MobiDB-lite"/>
    </source>
</evidence>
<evidence type="ECO:0000313" key="4">
    <source>
        <dbReference type="Proteomes" id="UP000274907"/>
    </source>
</evidence>
<proteinExistence type="predicted"/>
<protein>
    <submittedName>
        <fullName evidence="3">Uncharacterized protein</fullName>
    </submittedName>
</protein>
<feature type="transmembrane region" description="Helical" evidence="2">
    <location>
        <begin position="6"/>
        <end position="28"/>
    </location>
</feature>
<feature type="region of interest" description="Disordered" evidence="1">
    <location>
        <begin position="132"/>
        <end position="159"/>
    </location>
</feature>
<keyword evidence="2" id="KW-0812">Transmembrane</keyword>
<dbReference type="RefSeq" id="WP_126121746.1">
    <property type="nucleotide sequence ID" value="NZ_RXHJ01000019.1"/>
</dbReference>
<evidence type="ECO:0000256" key="2">
    <source>
        <dbReference type="SAM" id="Phobius"/>
    </source>
</evidence>
<accession>A0A3S0BG31</accession>
<organism evidence="3 4">
    <name type="scientific">Corynebacterium hylobatis</name>
    <dbReference type="NCBI Taxonomy" id="1859290"/>
    <lineage>
        <taxon>Bacteria</taxon>
        <taxon>Bacillati</taxon>
        <taxon>Actinomycetota</taxon>
        <taxon>Actinomycetes</taxon>
        <taxon>Mycobacteriales</taxon>
        <taxon>Corynebacteriaceae</taxon>
        <taxon>Corynebacterium</taxon>
    </lineage>
</organism>
<gene>
    <name evidence="3" type="ORF">EAH68_12875</name>
</gene>
<dbReference type="EMBL" id="RXHJ01000019">
    <property type="protein sequence ID" value="RSZ61549.1"/>
    <property type="molecule type" value="Genomic_DNA"/>
</dbReference>
<name>A0A3S0BG31_9CORY</name>
<evidence type="ECO:0000313" key="3">
    <source>
        <dbReference type="EMBL" id="RSZ61549.1"/>
    </source>
</evidence>
<keyword evidence="4" id="KW-1185">Reference proteome</keyword>
<comment type="caution">
    <text evidence="3">The sequence shown here is derived from an EMBL/GenBank/DDBJ whole genome shotgun (WGS) entry which is preliminary data.</text>
</comment>
<feature type="compositionally biased region" description="Basic and acidic residues" evidence="1">
    <location>
        <begin position="142"/>
        <end position="159"/>
    </location>
</feature>
<keyword evidence="2" id="KW-1133">Transmembrane helix</keyword>
<keyword evidence="2" id="KW-0472">Membrane</keyword>